<protein>
    <recommendedName>
        <fullName evidence="3">M56 family peptidase</fullName>
    </recommendedName>
</protein>
<accession>A0ABU7FRR1</accession>
<sequence length="85" mass="8878">MYLTVYLLLLAPAVLAATGPPLARRLALAAAARHQVTARVRALQGTRPESRHSAAMLAASPVTVIALALADATSALGRFLEILHP</sequence>
<dbReference type="EMBL" id="JAYWVC010000162">
    <property type="protein sequence ID" value="MED7826523.1"/>
    <property type="molecule type" value="Genomic_DNA"/>
</dbReference>
<keyword evidence="2" id="KW-1185">Reference proteome</keyword>
<evidence type="ECO:0000313" key="2">
    <source>
        <dbReference type="Proteomes" id="UP001333996"/>
    </source>
</evidence>
<organism evidence="1 2">
    <name type="scientific">Streptomyces chiangmaiensis</name>
    <dbReference type="NCBI Taxonomy" id="766497"/>
    <lineage>
        <taxon>Bacteria</taxon>
        <taxon>Bacillati</taxon>
        <taxon>Actinomycetota</taxon>
        <taxon>Actinomycetes</taxon>
        <taxon>Kitasatosporales</taxon>
        <taxon>Streptomycetaceae</taxon>
        <taxon>Streptomyces</taxon>
    </lineage>
</organism>
<name>A0ABU7FRR1_9ACTN</name>
<evidence type="ECO:0008006" key="3">
    <source>
        <dbReference type="Google" id="ProtNLM"/>
    </source>
</evidence>
<evidence type="ECO:0000313" key="1">
    <source>
        <dbReference type="EMBL" id="MED7826523.1"/>
    </source>
</evidence>
<proteinExistence type="predicted"/>
<dbReference type="Proteomes" id="UP001333996">
    <property type="component" value="Unassembled WGS sequence"/>
</dbReference>
<gene>
    <name evidence="1" type="ORF">VXC91_32405</name>
</gene>
<reference evidence="1" key="1">
    <citation type="submission" date="2024-01" db="EMBL/GenBank/DDBJ databases">
        <title>First draft genome sequence data of TA4-1, the type strain of Gram-positive actinobacterium Streptomyces chiangmaiensis.</title>
        <authorList>
            <person name="Yasawong M."/>
            <person name="Nantapong N."/>
        </authorList>
    </citation>
    <scope>NUCLEOTIDE SEQUENCE</scope>
    <source>
        <strain evidence="1">TA4-1</strain>
    </source>
</reference>
<dbReference type="RefSeq" id="WP_329510921.1">
    <property type="nucleotide sequence ID" value="NZ_BAAAYZ010000043.1"/>
</dbReference>
<comment type="caution">
    <text evidence="1">The sequence shown here is derived from an EMBL/GenBank/DDBJ whole genome shotgun (WGS) entry which is preliminary data.</text>
</comment>